<name>L7E4W0_MICAE</name>
<dbReference type="SUPFAM" id="SSF88723">
    <property type="entry name" value="PIN domain-like"/>
    <property type="match status" value="1"/>
</dbReference>
<dbReference type="InterPro" id="IPR002716">
    <property type="entry name" value="PIN_dom"/>
</dbReference>
<evidence type="ECO:0000259" key="1">
    <source>
        <dbReference type="Pfam" id="PF01850"/>
    </source>
</evidence>
<organism evidence="2 3">
    <name type="scientific">Microcystis aeruginosa TAIHU98</name>
    <dbReference type="NCBI Taxonomy" id="1134457"/>
    <lineage>
        <taxon>Bacteria</taxon>
        <taxon>Bacillati</taxon>
        <taxon>Cyanobacteriota</taxon>
        <taxon>Cyanophyceae</taxon>
        <taxon>Oscillatoriophycideae</taxon>
        <taxon>Chroococcales</taxon>
        <taxon>Microcystaceae</taxon>
        <taxon>Microcystis</taxon>
    </lineage>
</organism>
<dbReference type="InterPro" id="IPR052919">
    <property type="entry name" value="TA_system_RNase"/>
</dbReference>
<dbReference type="Proteomes" id="UP000010932">
    <property type="component" value="Unassembled WGS sequence"/>
</dbReference>
<proteinExistence type="predicted"/>
<dbReference type="EMBL" id="ANKQ01000002">
    <property type="protein sequence ID" value="ELP53663.1"/>
    <property type="molecule type" value="Genomic_DNA"/>
</dbReference>
<feature type="domain" description="PIN" evidence="1">
    <location>
        <begin position="3"/>
        <end position="118"/>
    </location>
</feature>
<comment type="caution">
    <text evidence="2">The sequence shown here is derived from an EMBL/GenBank/DDBJ whole genome shotgun (WGS) entry which is preliminary data.</text>
</comment>
<dbReference type="PATRIC" id="fig|1134457.3.peg.2905"/>
<sequence length="127" mass="14587">MTYLLDTHALIWFLENDPQLPQTTRNQIETTPTIFVSIVSLWEIAIKTNIAKLTLSVPFNAIEANLIALGITQLPIAFADLEIYLSLPLHHRDPFDRLLIAQAINYSLTLISQDPHMDAYLIQRFWK</sequence>
<dbReference type="Pfam" id="PF01850">
    <property type="entry name" value="PIN"/>
    <property type="match status" value="1"/>
</dbReference>
<reference evidence="2 3" key="1">
    <citation type="journal article" date="2013" name="Genome Announc.">
        <title>Whole-Genome Sequence of Microcystis aeruginosa TAIHU98, a Nontoxic Bloom-Forming Strain Isolated from Taihu Lake, China.</title>
        <authorList>
            <person name="Yang C."/>
            <person name="Zhang W."/>
            <person name="Ren M."/>
            <person name="Song L."/>
            <person name="Li T."/>
            <person name="Zhao J."/>
        </authorList>
    </citation>
    <scope>NUCLEOTIDE SEQUENCE [LARGE SCALE GENOMIC DNA]</scope>
    <source>
        <strain evidence="2 3">TAIHU98</strain>
    </source>
</reference>
<dbReference type="AlphaFoldDB" id="L7E4W0"/>
<dbReference type="PANTHER" id="PTHR36173:SF2">
    <property type="entry name" value="RIBONUCLEASE VAPC16"/>
    <property type="match status" value="1"/>
</dbReference>
<protein>
    <submittedName>
        <fullName evidence="2">PIN domain protein</fullName>
    </submittedName>
</protein>
<gene>
    <name evidence="2" type="ORF">O53_2469</name>
</gene>
<dbReference type="Gene3D" id="3.40.50.1010">
    <property type="entry name" value="5'-nuclease"/>
    <property type="match status" value="1"/>
</dbReference>
<dbReference type="InterPro" id="IPR029060">
    <property type="entry name" value="PIN-like_dom_sf"/>
</dbReference>
<dbReference type="CDD" id="cd09872">
    <property type="entry name" value="PIN_Sll0205-like"/>
    <property type="match status" value="1"/>
</dbReference>
<dbReference type="InterPro" id="IPR041705">
    <property type="entry name" value="PIN_Sll0205"/>
</dbReference>
<evidence type="ECO:0000313" key="2">
    <source>
        <dbReference type="EMBL" id="ELP53663.1"/>
    </source>
</evidence>
<dbReference type="RefSeq" id="WP_002735895.1">
    <property type="nucleotide sequence ID" value="NZ_ANKQ01000002.1"/>
</dbReference>
<accession>L7E4W0</accession>
<evidence type="ECO:0000313" key="3">
    <source>
        <dbReference type="Proteomes" id="UP000010932"/>
    </source>
</evidence>
<dbReference type="PANTHER" id="PTHR36173">
    <property type="entry name" value="RIBONUCLEASE VAPC16-RELATED"/>
    <property type="match status" value="1"/>
</dbReference>